<evidence type="ECO:0000259" key="25">
    <source>
        <dbReference type="PROSITE" id="PS50927"/>
    </source>
</evidence>
<evidence type="ECO:0000256" key="16">
    <source>
        <dbReference type="ARBA" id="ARBA00023180"/>
    </source>
</evidence>
<dbReference type="InterPro" id="IPR001480">
    <property type="entry name" value="Bulb-type_lectin_dom"/>
</dbReference>
<reference evidence="26 27" key="1">
    <citation type="journal article" date="2020" name="bioRxiv">
        <title>Sequence and annotation of 42 cannabis genomes reveals extensive copy number variation in cannabinoid synthesis and pathogen resistance genes.</title>
        <authorList>
            <person name="Mckernan K.J."/>
            <person name="Helbert Y."/>
            <person name="Kane L.T."/>
            <person name="Ebling H."/>
            <person name="Zhang L."/>
            <person name="Liu B."/>
            <person name="Eaton Z."/>
            <person name="Mclaughlin S."/>
            <person name="Kingan S."/>
            <person name="Baybayan P."/>
            <person name="Concepcion G."/>
            <person name="Jordan M."/>
            <person name="Riva A."/>
            <person name="Barbazuk W."/>
            <person name="Harkins T."/>
        </authorList>
    </citation>
    <scope>NUCLEOTIDE SEQUENCE [LARGE SCALE GENOMIC DNA]</scope>
    <source>
        <strain evidence="27">cv. Jamaican Lion 4</strain>
        <tissue evidence="26">Leaf</tissue>
    </source>
</reference>
<dbReference type="CDD" id="cd14066">
    <property type="entry name" value="STKc_IRAK"/>
    <property type="match status" value="1"/>
</dbReference>
<evidence type="ECO:0000256" key="6">
    <source>
        <dbReference type="ARBA" id="ARBA00022692"/>
    </source>
</evidence>
<comment type="caution">
    <text evidence="26">The sequence shown here is derived from an EMBL/GenBank/DDBJ whole genome shotgun (WGS) entry which is preliminary data.</text>
</comment>
<keyword evidence="9 19" id="KW-0547">Nucleotide-binding</keyword>
<gene>
    <name evidence="26" type="ORF">G4B88_017775</name>
</gene>
<keyword evidence="7 23" id="KW-0732">Signal</keyword>
<evidence type="ECO:0000256" key="14">
    <source>
        <dbReference type="ARBA" id="ARBA00023157"/>
    </source>
</evidence>
<dbReference type="InterPro" id="IPR000719">
    <property type="entry name" value="Prot_kinase_dom"/>
</dbReference>
<feature type="domain" description="Protein kinase" evidence="24">
    <location>
        <begin position="497"/>
        <end position="774"/>
    </location>
</feature>
<dbReference type="GO" id="GO:0004674">
    <property type="term" value="F:protein serine/threonine kinase activity"/>
    <property type="evidence" value="ECO:0007669"/>
    <property type="project" value="UniProtKB-KW"/>
</dbReference>
<evidence type="ECO:0000256" key="3">
    <source>
        <dbReference type="ARBA" id="ARBA00022536"/>
    </source>
</evidence>
<name>A0A7J6DYN9_CANSA</name>
<evidence type="ECO:0000256" key="19">
    <source>
        <dbReference type="PIRNR" id="PIRNR000641"/>
    </source>
</evidence>
<evidence type="ECO:0000313" key="27">
    <source>
        <dbReference type="Proteomes" id="UP000583929"/>
    </source>
</evidence>
<feature type="compositionally biased region" description="Polar residues" evidence="21">
    <location>
        <begin position="795"/>
        <end position="808"/>
    </location>
</feature>
<keyword evidence="15" id="KW-0675">Receptor</keyword>
<dbReference type="Gene3D" id="3.30.200.20">
    <property type="entry name" value="Phosphorylase Kinase, domain 1"/>
    <property type="match status" value="1"/>
</dbReference>
<dbReference type="PANTHER" id="PTHR47976:SF1">
    <property type="entry name" value="G-TYPE LECTIN S-RECEPTOR-LIKE SERINE_THREONINE-PROTEIN KINASE SD2-5"/>
    <property type="match status" value="1"/>
</dbReference>
<keyword evidence="12 22" id="KW-1133">Transmembrane helix</keyword>
<evidence type="ECO:0000256" key="10">
    <source>
        <dbReference type="ARBA" id="ARBA00022777"/>
    </source>
</evidence>
<dbReference type="FunFam" id="1.10.510.10:FF:000248">
    <property type="entry name" value="S-receptor-like kinase 5"/>
    <property type="match status" value="1"/>
</dbReference>
<keyword evidence="10 19" id="KW-0418">Kinase</keyword>
<dbReference type="Gene3D" id="1.10.510.10">
    <property type="entry name" value="Transferase(Phosphotransferase) domain 1"/>
    <property type="match status" value="1"/>
</dbReference>
<accession>A0A803NKM9</accession>
<dbReference type="PROSITE" id="PS50927">
    <property type="entry name" value="BULB_LECTIN"/>
    <property type="match status" value="1"/>
</dbReference>
<dbReference type="CDD" id="cd01098">
    <property type="entry name" value="PAN_AP_plant"/>
    <property type="match status" value="1"/>
</dbReference>
<evidence type="ECO:0000256" key="8">
    <source>
        <dbReference type="ARBA" id="ARBA00022734"/>
    </source>
</evidence>
<dbReference type="FunFam" id="2.90.10.10:FF:000008">
    <property type="entry name" value="Serine/threonine-protein kinase"/>
    <property type="match status" value="1"/>
</dbReference>
<evidence type="ECO:0000256" key="4">
    <source>
        <dbReference type="ARBA" id="ARBA00022553"/>
    </source>
</evidence>
<feature type="binding site" evidence="20">
    <location>
        <position position="526"/>
    </location>
    <ligand>
        <name>ATP</name>
        <dbReference type="ChEBI" id="CHEBI:30616"/>
    </ligand>
</feature>
<evidence type="ECO:0000256" key="1">
    <source>
        <dbReference type="ARBA" id="ARBA00004479"/>
    </source>
</evidence>
<keyword evidence="27" id="KW-1185">Reference proteome</keyword>
<evidence type="ECO:0000256" key="12">
    <source>
        <dbReference type="ARBA" id="ARBA00022989"/>
    </source>
</evidence>
<keyword evidence="3" id="KW-0245">EGF-like domain</keyword>
<accession>A0A7J6DYN9</accession>
<evidence type="ECO:0000256" key="23">
    <source>
        <dbReference type="SAM" id="SignalP"/>
    </source>
</evidence>
<keyword evidence="5 19" id="KW-0808">Transferase</keyword>
<dbReference type="PROSITE" id="PS00107">
    <property type="entry name" value="PROTEIN_KINASE_ATP"/>
    <property type="match status" value="1"/>
</dbReference>
<evidence type="ECO:0000256" key="15">
    <source>
        <dbReference type="ARBA" id="ARBA00023170"/>
    </source>
</evidence>
<dbReference type="PANTHER" id="PTHR47976">
    <property type="entry name" value="G-TYPE LECTIN S-RECEPTOR-LIKE SERINE/THREONINE-PROTEIN KINASE SD2-5"/>
    <property type="match status" value="1"/>
</dbReference>
<comment type="subcellular location">
    <subcellularLocation>
        <location evidence="1">Membrane</location>
        <topology evidence="1">Single-pass type I membrane protein</topology>
    </subcellularLocation>
</comment>
<feature type="transmembrane region" description="Helical" evidence="22">
    <location>
        <begin position="433"/>
        <end position="455"/>
    </location>
</feature>
<dbReference type="OMA" id="YIGFWIY"/>
<feature type="domain" description="Bulb-type lectin" evidence="25">
    <location>
        <begin position="36"/>
        <end position="155"/>
    </location>
</feature>
<dbReference type="Gene3D" id="2.90.10.10">
    <property type="entry name" value="Bulb-type lectin domain"/>
    <property type="match status" value="1"/>
</dbReference>
<evidence type="ECO:0000256" key="21">
    <source>
        <dbReference type="SAM" id="MobiDB-lite"/>
    </source>
</evidence>
<feature type="signal peptide" evidence="23">
    <location>
        <begin position="1"/>
        <end position="26"/>
    </location>
</feature>
<keyword evidence="2 19" id="KW-0723">Serine/threonine-protein kinase</keyword>
<keyword evidence="8" id="KW-0430">Lectin</keyword>
<keyword evidence="6 22" id="KW-0812">Transmembrane</keyword>
<dbReference type="InterPro" id="IPR017441">
    <property type="entry name" value="Protein_kinase_ATP_BS"/>
</dbReference>
<comment type="catalytic activity">
    <reaction evidence="18 19">
        <text>L-seryl-[protein] + ATP = O-phospho-L-seryl-[protein] + ADP + H(+)</text>
        <dbReference type="Rhea" id="RHEA:17989"/>
        <dbReference type="Rhea" id="RHEA-COMP:9863"/>
        <dbReference type="Rhea" id="RHEA-COMP:11604"/>
        <dbReference type="ChEBI" id="CHEBI:15378"/>
        <dbReference type="ChEBI" id="CHEBI:29999"/>
        <dbReference type="ChEBI" id="CHEBI:30616"/>
        <dbReference type="ChEBI" id="CHEBI:83421"/>
        <dbReference type="ChEBI" id="CHEBI:456216"/>
        <dbReference type="EC" id="2.7.11.1"/>
    </reaction>
</comment>
<evidence type="ECO:0000256" key="20">
    <source>
        <dbReference type="PROSITE-ProRule" id="PRU10141"/>
    </source>
</evidence>
<evidence type="ECO:0000256" key="2">
    <source>
        <dbReference type="ARBA" id="ARBA00022527"/>
    </source>
</evidence>
<evidence type="ECO:0000256" key="17">
    <source>
        <dbReference type="ARBA" id="ARBA00047899"/>
    </source>
</evidence>
<dbReference type="GO" id="GO:0016020">
    <property type="term" value="C:membrane"/>
    <property type="evidence" value="ECO:0007669"/>
    <property type="project" value="UniProtKB-SubCell"/>
</dbReference>
<dbReference type="AlphaFoldDB" id="A0A7J6DYN9"/>
<dbReference type="InterPro" id="IPR051343">
    <property type="entry name" value="G-type_lectin_kinases/EP1-like"/>
</dbReference>
<keyword evidence="4" id="KW-0597">Phosphoprotein</keyword>
<evidence type="ECO:0000259" key="24">
    <source>
        <dbReference type="PROSITE" id="PS50011"/>
    </source>
</evidence>
<dbReference type="EC" id="2.7.11.1" evidence="19"/>
<protein>
    <recommendedName>
        <fullName evidence="19">Receptor-like serine/threonine-protein kinase</fullName>
        <ecNumber evidence="19">2.7.11.1</ecNumber>
    </recommendedName>
</protein>
<evidence type="ECO:0000256" key="5">
    <source>
        <dbReference type="ARBA" id="ARBA00022679"/>
    </source>
</evidence>
<dbReference type="PROSITE" id="PS50011">
    <property type="entry name" value="PROTEIN_KINASE_DOM"/>
    <property type="match status" value="1"/>
</dbReference>
<dbReference type="SUPFAM" id="SSF51110">
    <property type="entry name" value="alpha-D-mannose-specific plant lectins"/>
    <property type="match status" value="1"/>
</dbReference>
<feature type="chain" id="PRO_5043239025" description="Receptor-like serine/threonine-protein kinase" evidence="23">
    <location>
        <begin position="27"/>
        <end position="822"/>
    </location>
</feature>
<keyword evidence="16" id="KW-0325">Glycoprotein</keyword>
<dbReference type="Proteomes" id="UP000583929">
    <property type="component" value="Unassembled WGS sequence"/>
</dbReference>
<dbReference type="InterPro" id="IPR011009">
    <property type="entry name" value="Kinase-like_dom_sf"/>
</dbReference>
<dbReference type="PROSITE" id="PS00108">
    <property type="entry name" value="PROTEIN_KINASE_ST"/>
    <property type="match status" value="1"/>
</dbReference>
<evidence type="ECO:0000313" key="26">
    <source>
        <dbReference type="EMBL" id="KAF4351277.1"/>
    </source>
</evidence>
<dbReference type="EMBL" id="JAATIQ010000561">
    <property type="protein sequence ID" value="KAF4351277.1"/>
    <property type="molecule type" value="Genomic_DNA"/>
</dbReference>
<dbReference type="FunFam" id="3.30.200.20:FF:000178">
    <property type="entry name" value="serine/threonine-protein kinase PBS1-like"/>
    <property type="match status" value="1"/>
</dbReference>
<dbReference type="GO" id="GO:0005524">
    <property type="term" value="F:ATP binding"/>
    <property type="evidence" value="ECO:0007669"/>
    <property type="project" value="UniProtKB-UniRule"/>
</dbReference>
<dbReference type="InterPro" id="IPR036426">
    <property type="entry name" value="Bulb-type_lectin_dom_sf"/>
</dbReference>
<dbReference type="SMART" id="SM00220">
    <property type="entry name" value="S_TKc"/>
    <property type="match status" value="1"/>
</dbReference>
<dbReference type="Pfam" id="PF00069">
    <property type="entry name" value="Pkinase"/>
    <property type="match status" value="1"/>
</dbReference>
<evidence type="ECO:0000256" key="7">
    <source>
        <dbReference type="ARBA" id="ARBA00022729"/>
    </source>
</evidence>
<dbReference type="GO" id="GO:0030246">
    <property type="term" value="F:carbohydrate binding"/>
    <property type="evidence" value="ECO:0007669"/>
    <property type="project" value="UniProtKB-KW"/>
</dbReference>
<evidence type="ECO:0000256" key="22">
    <source>
        <dbReference type="SAM" id="Phobius"/>
    </source>
</evidence>
<dbReference type="InterPro" id="IPR008271">
    <property type="entry name" value="Ser/Thr_kinase_AS"/>
</dbReference>
<comment type="similarity">
    <text evidence="19">Belongs to the protein kinase superfamily. Ser/Thr protein kinase family.</text>
</comment>
<comment type="catalytic activity">
    <reaction evidence="17 19">
        <text>L-threonyl-[protein] + ATP = O-phospho-L-threonyl-[protein] + ADP + H(+)</text>
        <dbReference type="Rhea" id="RHEA:46608"/>
        <dbReference type="Rhea" id="RHEA-COMP:11060"/>
        <dbReference type="Rhea" id="RHEA-COMP:11605"/>
        <dbReference type="ChEBI" id="CHEBI:15378"/>
        <dbReference type="ChEBI" id="CHEBI:30013"/>
        <dbReference type="ChEBI" id="CHEBI:30616"/>
        <dbReference type="ChEBI" id="CHEBI:61977"/>
        <dbReference type="ChEBI" id="CHEBI:456216"/>
        <dbReference type="EC" id="2.7.11.1"/>
    </reaction>
</comment>
<dbReference type="SMART" id="SM00108">
    <property type="entry name" value="B_lectin"/>
    <property type="match status" value="1"/>
</dbReference>
<dbReference type="PIRSF" id="PIRSF000641">
    <property type="entry name" value="SRK"/>
    <property type="match status" value="1"/>
</dbReference>
<keyword evidence="14" id="KW-1015">Disulfide bond</keyword>
<dbReference type="InterPro" id="IPR024171">
    <property type="entry name" value="SRK-like_kinase"/>
</dbReference>
<proteinExistence type="inferred from homology"/>
<dbReference type="CDD" id="cd00028">
    <property type="entry name" value="B_lectin"/>
    <property type="match status" value="1"/>
</dbReference>
<sequence>MRTGKFFLYIIFSWLLVYLVSETCLASVRSIGKINPNFQGSQMNWIDNDGLFLLSNKSQFAFGFTTTNQDVTKFLLVIVHMGSQRVIWTANIDTPVANSDKFVFDENGRVFLQKGASVVWSIDTGGKGASAMELMDSGNLVLFGEDENSKIWESFDHPTDTLLWGQEFVEGMRLLSEPNSKNLSYFLEIKSGDMILSVGFKTPQPYWSMKNDIRKTINKDGGGVSMASIEGNSWKFYDKSRVLLWQFIFSSNSGSNATWIAALGDDGVISFFNLENRESSGSSTQTKIPSDVCSTPQRCDSYYECFSDKCQCPSGLTSLPNPNCSTGLDSVSSCDRSKSPNTQLINAGAGLYYFALGFVSPSLKGDLNLCKTSCQNNCSCVALFFQNSSGDCFMFDKLGNFQNSDKGSSFVSYIKVSSRGSSSQSGSSNGKHFPYVVIIAISTVLVICLLVYLGYRYYKKKKFPQSPQESSEEDNFLETLSGMPVRFTYKDLQTATNNFSLKLGQGGFGSVYQGILPDGTRLAVKKLEGIGQGKKEFRAEVSIIGSIHHIHLVRLRGFCAEGSHRLLAYEFMGNGSLEKWIFRRNKQDHLLSWETRFNIAVGTAKGLAYLHEDCDSKIIHCDIKPENVLLDDNYQAKVSDFGLAKLMTREQSHVFTTLRGTRGYLAPEWITNYAISEKSDVYSYGMLLLEIIGGRKNYDPTETSEKSHFPSFAFKMMEEGKLREILDWRLENDENDKRVSTAIQVALWCIQDDMNLRPSMTKVVQMLEGISPVLPPPTSSSPLGTRFFSGFLKSTSDEGTSSAPSEYNSDAHLSAVRLSGPR</sequence>
<dbReference type="Pfam" id="PF01453">
    <property type="entry name" value="B_lectin"/>
    <property type="match status" value="1"/>
</dbReference>
<evidence type="ECO:0000256" key="18">
    <source>
        <dbReference type="ARBA" id="ARBA00048679"/>
    </source>
</evidence>
<keyword evidence="11 19" id="KW-0067">ATP-binding</keyword>
<feature type="region of interest" description="Disordered" evidence="21">
    <location>
        <begin position="795"/>
        <end position="822"/>
    </location>
</feature>
<organism evidence="26 27">
    <name type="scientific">Cannabis sativa</name>
    <name type="common">Hemp</name>
    <name type="synonym">Marijuana</name>
    <dbReference type="NCBI Taxonomy" id="3483"/>
    <lineage>
        <taxon>Eukaryota</taxon>
        <taxon>Viridiplantae</taxon>
        <taxon>Streptophyta</taxon>
        <taxon>Embryophyta</taxon>
        <taxon>Tracheophyta</taxon>
        <taxon>Spermatophyta</taxon>
        <taxon>Magnoliopsida</taxon>
        <taxon>eudicotyledons</taxon>
        <taxon>Gunneridae</taxon>
        <taxon>Pentapetalae</taxon>
        <taxon>rosids</taxon>
        <taxon>fabids</taxon>
        <taxon>Rosales</taxon>
        <taxon>Cannabaceae</taxon>
        <taxon>Cannabis</taxon>
    </lineage>
</organism>
<evidence type="ECO:0000256" key="13">
    <source>
        <dbReference type="ARBA" id="ARBA00023136"/>
    </source>
</evidence>
<evidence type="ECO:0000256" key="11">
    <source>
        <dbReference type="ARBA" id="ARBA00022840"/>
    </source>
</evidence>
<keyword evidence="13 22" id="KW-0472">Membrane</keyword>
<evidence type="ECO:0000256" key="9">
    <source>
        <dbReference type="ARBA" id="ARBA00022741"/>
    </source>
</evidence>
<dbReference type="SUPFAM" id="SSF56112">
    <property type="entry name" value="Protein kinase-like (PK-like)"/>
    <property type="match status" value="1"/>
</dbReference>